<reference evidence="3" key="1">
    <citation type="submission" date="2018-05" db="EMBL/GenBank/DDBJ databases">
        <authorList>
            <person name="Lanie J.A."/>
            <person name="Ng W.-L."/>
            <person name="Kazmierczak K.M."/>
            <person name="Andrzejewski T.M."/>
            <person name="Davidsen T.M."/>
            <person name="Wayne K.J."/>
            <person name="Tettelin H."/>
            <person name="Glass J.I."/>
            <person name="Rusch D."/>
            <person name="Podicherti R."/>
            <person name="Tsui H.-C.T."/>
            <person name="Winkler M.E."/>
        </authorList>
    </citation>
    <scope>NUCLEOTIDE SEQUENCE</scope>
</reference>
<accession>A0A381Z1M8</accession>
<protein>
    <recommendedName>
        <fullName evidence="2">DUF2231 domain-containing protein</fullName>
    </recommendedName>
</protein>
<dbReference type="AlphaFoldDB" id="A0A381Z1M8"/>
<sequence>MFFAKLHPLLVHFPIGLLVTGTLFELYGNFRGEKIVAKAGSFNIKFGFWCSIPVAVIGFFGLMSLELKDEFKPFVAKHLLFTFSTIIIFFCVILLSRFRYKTWCNVLHHFLLMVGLFTVLNAGFYGGELVHRFNLPTGTGN</sequence>
<organism evidence="3">
    <name type="scientific">marine metagenome</name>
    <dbReference type="NCBI Taxonomy" id="408172"/>
    <lineage>
        <taxon>unclassified sequences</taxon>
        <taxon>metagenomes</taxon>
        <taxon>ecological metagenomes</taxon>
    </lineage>
</organism>
<feature type="transmembrane region" description="Helical" evidence="1">
    <location>
        <begin position="42"/>
        <end position="63"/>
    </location>
</feature>
<dbReference type="InterPro" id="IPR019251">
    <property type="entry name" value="DUF2231_TM"/>
</dbReference>
<feature type="transmembrane region" description="Helical" evidence="1">
    <location>
        <begin position="6"/>
        <end position="30"/>
    </location>
</feature>
<feature type="transmembrane region" description="Helical" evidence="1">
    <location>
        <begin position="75"/>
        <end position="95"/>
    </location>
</feature>
<proteinExistence type="predicted"/>
<keyword evidence="1" id="KW-0472">Membrane</keyword>
<keyword evidence="1" id="KW-1133">Transmembrane helix</keyword>
<evidence type="ECO:0000313" key="3">
    <source>
        <dbReference type="EMBL" id="SVA83110.1"/>
    </source>
</evidence>
<name>A0A381Z1M8_9ZZZZ</name>
<feature type="domain" description="DUF2231" evidence="2">
    <location>
        <begin position="6"/>
        <end position="135"/>
    </location>
</feature>
<keyword evidence="1" id="KW-0812">Transmembrane</keyword>
<dbReference type="EMBL" id="UINC01019605">
    <property type="protein sequence ID" value="SVA83110.1"/>
    <property type="molecule type" value="Genomic_DNA"/>
</dbReference>
<evidence type="ECO:0000259" key="2">
    <source>
        <dbReference type="Pfam" id="PF09990"/>
    </source>
</evidence>
<dbReference type="Pfam" id="PF09990">
    <property type="entry name" value="DUF2231"/>
    <property type="match status" value="1"/>
</dbReference>
<gene>
    <name evidence="3" type="ORF">METZ01_LOCUS135964</name>
</gene>
<evidence type="ECO:0000256" key="1">
    <source>
        <dbReference type="SAM" id="Phobius"/>
    </source>
</evidence>
<feature type="transmembrane region" description="Helical" evidence="1">
    <location>
        <begin position="107"/>
        <end position="126"/>
    </location>
</feature>